<accession>A0A915L2A1</accession>
<proteinExistence type="predicted"/>
<protein>
    <submittedName>
        <fullName evidence="2">Uncharacterized protein</fullName>
    </submittedName>
</protein>
<evidence type="ECO:0000313" key="2">
    <source>
        <dbReference type="WBParaSite" id="nRc.2.0.1.t44851-RA"/>
    </source>
</evidence>
<dbReference type="WBParaSite" id="nRc.2.0.1.t44851-RA">
    <property type="protein sequence ID" value="nRc.2.0.1.t44851-RA"/>
    <property type="gene ID" value="nRc.2.0.1.g44851"/>
</dbReference>
<reference evidence="2" key="1">
    <citation type="submission" date="2022-11" db="UniProtKB">
        <authorList>
            <consortium name="WormBaseParasite"/>
        </authorList>
    </citation>
    <scope>IDENTIFICATION</scope>
</reference>
<keyword evidence="1" id="KW-1185">Reference proteome</keyword>
<dbReference type="AlphaFoldDB" id="A0A915L2A1"/>
<organism evidence="1 2">
    <name type="scientific">Romanomermis culicivorax</name>
    <name type="common">Nematode worm</name>
    <dbReference type="NCBI Taxonomy" id="13658"/>
    <lineage>
        <taxon>Eukaryota</taxon>
        <taxon>Metazoa</taxon>
        <taxon>Ecdysozoa</taxon>
        <taxon>Nematoda</taxon>
        <taxon>Enoplea</taxon>
        <taxon>Dorylaimia</taxon>
        <taxon>Mermithida</taxon>
        <taxon>Mermithoidea</taxon>
        <taxon>Mermithidae</taxon>
        <taxon>Romanomermis</taxon>
    </lineage>
</organism>
<name>A0A915L2A1_ROMCU</name>
<dbReference type="Proteomes" id="UP000887565">
    <property type="component" value="Unplaced"/>
</dbReference>
<evidence type="ECO:0000313" key="1">
    <source>
        <dbReference type="Proteomes" id="UP000887565"/>
    </source>
</evidence>
<sequence>MSNRQIVFESSIKINVPITRQSEYFIRSKDVNGISAPFDDVALLQEGAMTNRLKGHLYLPFLTERSGAECKRHNVTERKENFRSVPFGYRLPSVVFHKISVILSDPKRIFWLSWRSVPFRRRGKYKRPFNHH</sequence>